<feature type="active site" description="Proton donor/acceptor" evidence="11">
    <location>
        <position position="382"/>
    </location>
</feature>
<evidence type="ECO:0000256" key="3">
    <source>
        <dbReference type="ARBA" id="ARBA00022645"/>
    </source>
</evidence>
<feature type="signal peptide" evidence="12">
    <location>
        <begin position="1"/>
        <end position="20"/>
    </location>
</feature>
<dbReference type="Proteomes" id="UP001642540">
    <property type="component" value="Unassembled WGS sequence"/>
</dbReference>
<comment type="cofactor">
    <cofactor evidence="1">
        <name>Zn(2+)</name>
        <dbReference type="ChEBI" id="CHEBI:29105"/>
    </cofactor>
</comment>
<dbReference type="Gene3D" id="3.40.630.10">
    <property type="entry name" value="Zn peptidases"/>
    <property type="match status" value="1"/>
</dbReference>
<comment type="similarity">
    <text evidence="2 11">Belongs to the peptidase M14 family.</text>
</comment>
<evidence type="ECO:0000313" key="15">
    <source>
        <dbReference type="Proteomes" id="UP001642540"/>
    </source>
</evidence>
<keyword evidence="4" id="KW-0645">Protease</keyword>
<dbReference type="Pfam" id="PF00246">
    <property type="entry name" value="Peptidase_M14"/>
    <property type="match status" value="1"/>
</dbReference>
<evidence type="ECO:0000256" key="1">
    <source>
        <dbReference type="ARBA" id="ARBA00001947"/>
    </source>
</evidence>
<dbReference type="Pfam" id="PF02244">
    <property type="entry name" value="Propep_M14"/>
    <property type="match status" value="1"/>
</dbReference>
<dbReference type="PROSITE" id="PS00133">
    <property type="entry name" value="CARBOXYPEPT_ZN_2"/>
    <property type="match status" value="1"/>
</dbReference>
<gene>
    <name evidence="14" type="ORF">ODALV1_LOCUS10989</name>
</gene>
<evidence type="ECO:0000256" key="8">
    <source>
        <dbReference type="ARBA" id="ARBA00022833"/>
    </source>
</evidence>
<evidence type="ECO:0000256" key="11">
    <source>
        <dbReference type="PROSITE-ProRule" id="PRU01379"/>
    </source>
</evidence>
<evidence type="ECO:0000313" key="14">
    <source>
        <dbReference type="EMBL" id="CAL8101899.1"/>
    </source>
</evidence>
<evidence type="ECO:0000256" key="4">
    <source>
        <dbReference type="ARBA" id="ARBA00022670"/>
    </source>
</evidence>
<dbReference type="InterPro" id="IPR036990">
    <property type="entry name" value="M14A-like_propep"/>
</dbReference>
<evidence type="ECO:0000256" key="5">
    <source>
        <dbReference type="ARBA" id="ARBA00022723"/>
    </source>
</evidence>
<comment type="caution">
    <text evidence="14">The sequence shown here is derived from an EMBL/GenBank/DDBJ whole genome shotgun (WGS) entry which is preliminary data.</text>
</comment>
<keyword evidence="15" id="KW-1185">Reference proteome</keyword>
<dbReference type="CDD" id="cd03860">
    <property type="entry name" value="M14_CP_A-B_like"/>
    <property type="match status" value="1"/>
</dbReference>
<keyword evidence="9" id="KW-0482">Metalloprotease</keyword>
<dbReference type="SUPFAM" id="SSF53187">
    <property type="entry name" value="Zn-dependent exopeptidases"/>
    <property type="match status" value="1"/>
</dbReference>
<dbReference type="InterPro" id="IPR003146">
    <property type="entry name" value="M14A_act_pep"/>
</dbReference>
<dbReference type="PANTHER" id="PTHR11705">
    <property type="entry name" value="PROTEASE FAMILY M14 CARBOXYPEPTIDASE A,B"/>
    <property type="match status" value="1"/>
</dbReference>
<sequence length="447" mass="50695">MGKILVTSFTLLVSLIFTIGESRVNYNGYKVLRINATQNRAFNALKNLFIQDEMDFWSPPSRVAPTDILVSPIRVRPFRTFLDTIGAPYEILIDNVDYEIEYERLNYLASSELRTSEMNWEAYQRLETIHGWMDSLAEKYPSMVSVFHVGNSTEGRPLKVLKISTGEARADKPAVWLDGGIHARVTYIANELITQATRYRNQRLTDAYDWYINPVMNPDGYEYTQVDRLWRKTRSGPRPVLGGFLGWCRGVDPNRNWDFQWAGKGTSRNPCSQIYHGPNAASEPEVQAIQEFVLERKDQIKLFLTFHSYSQILLLPWGYDEVRTDDHDDLMRVGTKAIKTLESVHGTKYTAGNTAEILYAAAGGSHDWAKGAAGIKFAYCYELRDTGNRGFVLPADQIIPSGEETFAAVQSMAEDILEYIKPEEEQTTVPVDGAVTEAGQKLYQKPL</sequence>
<dbReference type="InterPro" id="IPR057247">
    <property type="entry name" value="CARBOXYPEPT_ZN_2"/>
</dbReference>
<dbReference type="PRINTS" id="PR00765">
    <property type="entry name" value="CRBOXYPTASEA"/>
</dbReference>
<keyword evidence="5" id="KW-0479">Metal-binding</keyword>
<proteinExistence type="inferred from homology"/>
<name>A0ABP1QGW9_9HEXA</name>
<dbReference type="SUPFAM" id="SSF54897">
    <property type="entry name" value="Protease propeptides/inhibitors"/>
    <property type="match status" value="1"/>
</dbReference>
<evidence type="ECO:0000259" key="13">
    <source>
        <dbReference type="PROSITE" id="PS52035"/>
    </source>
</evidence>
<accession>A0ABP1QGW9</accession>
<organism evidence="14 15">
    <name type="scientific">Orchesella dallaii</name>
    <dbReference type="NCBI Taxonomy" id="48710"/>
    <lineage>
        <taxon>Eukaryota</taxon>
        <taxon>Metazoa</taxon>
        <taxon>Ecdysozoa</taxon>
        <taxon>Arthropoda</taxon>
        <taxon>Hexapoda</taxon>
        <taxon>Collembola</taxon>
        <taxon>Entomobryomorpha</taxon>
        <taxon>Entomobryoidea</taxon>
        <taxon>Orchesellidae</taxon>
        <taxon>Orchesellinae</taxon>
        <taxon>Orchesella</taxon>
    </lineage>
</organism>
<evidence type="ECO:0000256" key="2">
    <source>
        <dbReference type="ARBA" id="ARBA00005988"/>
    </source>
</evidence>
<dbReference type="PANTHER" id="PTHR11705:SF91">
    <property type="entry name" value="FI01817P-RELATED"/>
    <property type="match status" value="1"/>
</dbReference>
<evidence type="ECO:0000256" key="6">
    <source>
        <dbReference type="ARBA" id="ARBA00022729"/>
    </source>
</evidence>
<keyword evidence="3" id="KW-0121">Carboxypeptidase</keyword>
<evidence type="ECO:0000256" key="9">
    <source>
        <dbReference type="ARBA" id="ARBA00023049"/>
    </source>
</evidence>
<protein>
    <recommendedName>
        <fullName evidence="13">Peptidase M14 domain-containing protein</fullName>
    </recommendedName>
</protein>
<feature type="domain" description="Peptidase M14" evidence="13">
    <location>
        <begin position="122"/>
        <end position="416"/>
    </location>
</feature>
<evidence type="ECO:0000256" key="7">
    <source>
        <dbReference type="ARBA" id="ARBA00022801"/>
    </source>
</evidence>
<evidence type="ECO:0000256" key="12">
    <source>
        <dbReference type="SAM" id="SignalP"/>
    </source>
</evidence>
<dbReference type="EMBL" id="CAXLJM020000033">
    <property type="protein sequence ID" value="CAL8101899.1"/>
    <property type="molecule type" value="Genomic_DNA"/>
</dbReference>
<keyword evidence="8" id="KW-0862">Zinc</keyword>
<feature type="chain" id="PRO_5045356285" description="Peptidase M14 domain-containing protein" evidence="12">
    <location>
        <begin position="21"/>
        <end position="447"/>
    </location>
</feature>
<dbReference type="PROSITE" id="PS52035">
    <property type="entry name" value="PEPTIDASE_M14"/>
    <property type="match status" value="1"/>
</dbReference>
<dbReference type="Gene3D" id="3.30.70.340">
    <property type="entry name" value="Metallocarboxypeptidase-like"/>
    <property type="match status" value="1"/>
</dbReference>
<keyword evidence="10" id="KW-1015">Disulfide bond</keyword>
<dbReference type="SMART" id="SM00631">
    <property type="entry name" value="Zn_pept"/>
    <property type="match status" value="1"/>
</dbReference>
<reference evidence="14 15" key="1">
    <citation type="submission" date="2024-08" db="EMBL/GenBank/DDBJ databases">
        <authorList>
            <person name="Cucini C."/>
            <person name="Frati F."/>
        </authorList>
    </citation>
    <scope>NUCLEOTIDE SEQUENCE [LARGE SCALE GENOMIC DNA]</scope>
</reference>
<keyword evidence="6 12" id="KW-0732">Signal</keyword>
<keyword evidence="7" id="KW-0378">Hydrolase</keyword>
<evidence type="ECO:0000256" key="10">
    <source>
        <dbReference type="ARBA" id="ARBA00023157"/>
    </source>
</evidence>
<dbReference type="InterPro" id="IPR000834">
    <property type="entry name" value="Peptidase_M14"/>
</dbReference>